<accession>A0ABD3QBZ6</accession>
<dbReference type="EMBL" id="JABMIG020000056">
    <property type="protein sequence ID" value="KAL3797251.1"/>
    <property type="molecule type" value="Genomic_DNA"/>
</dbReference>
<protein>
    <submittedName>
        <fullName evidence="1">Uncharacterized protein</fullName>
    </submittedName>
</protein>
<gene>
    <name evidence="1" type="ORF">HJC23_004543</name>
</gene>
<reference evidence="1 2" key="1">
    <citation type="journal article" date="2020" name="G3 (Bethesda)">
        <title>Improved Reference Genome for Cyclotella cryptica CCMP332, a Model for Cell Wall Morphogenesis, Salinity Adaptation, and Lipid Production in Diatoms (Bacillariophyta).</title>
        <authorList>
            <person name="Roberts W.R."/>
            <person name="Downey K.M."/>
            <person name="Ruck E.C."/>
            <person name="Traller J.C."/>
            <person name="Alverson A.J."/>
        </authorList>
    </citation>
    <scope>NUCLEOTIDE SEQUENCE [LARGE SCALE GENOMIC DNA]</scope>
    <source>
        <strain evidence="1 2">CCMP332</strain>
    </source>
</reference>
<evidence type="ECO:0000313" key="1">
    <source>
        <dbReference type="EMBL" id="KAL3797251.1"/>
    </source>
</evidence>
<keyword evidence="2" id="KW-1185">Reference proteome</keyword>
<proteinExistence type="predicted"/>
<comment type="caution">
    <text evidence="1">The sequence shown here is derived from an EMBL/GenBank/DDBJ whole genome shotgun (WGS) entry which is preliminary data.</text>
</comment>
<dbReference type="Proteomes" id="UP001516023">
    <property type="component" value="Unassembled WGS sequence"/>
</dbReference>
<evidence type="ECO:0000313" key="2">
    <source>
        <dbReference type="Proteomes" id="UP001516023"/>
    </source>
</evidence>
<name>A0ABD3QBZ6_9STRA</name>
<sequence length="103" mass="12309">MAAQQWLVMPWDIPQRQRLVGTFSHNGVRDTHRQIHWPHQTQQWPNGPTRNLNLVHTRENLRKPEFPHQQFHLTPNWDGPKQLNIEGTEKRASTLWKRGNCHI</sequence>
<organism evidence="1 2">
    <name type="scientific">Cyclotella cryptica</name>
    <dbReference type="NCBI Taxonomy" id="29204"/>
    <lineage>
        <taxon>Eukaryota</taxon>
        <taxon>Sar</taxon>
        <taxon>Stramenopiles</taxon>
        <taxon>Ochrophyta</taxon>
        <taxon>Bacillariophyta</taxon>
        <taxon>Coscinodiscophyceae</taxon>
        <taxon>Thalassiosirophycidae</taxon>
        <taxon>Stephanodiscales</taxon>
        <taxon>Stephanodiscaceae</taxon>
        <taxon>Cyclotella</taxon>
    </lineage>
</organism>
<dbReference type="AlphaFoldDB" id="A0ABD3QBZ6"/>